<comment type="function">
    <text evidence="5">May play the central regulatory role in sporulation. It may be an element of the effector pathway responsible for the activation of sporulation genes in response to nutritional stress. Spo0A may act in concert with spo0H (a sigma factor) to control the expression of some genes that are critical to the sporulation process.</text>
</comment>
<accession>A0ABS6KCC5</accession>
<feature type="domain" description="HTH araC/xylS-type" evidence="7">
    <location>
        <begin position="393"/>
        <end position="492"/>
    </location>
</feature>
<evidence type="ECO:0000259" key="7">
    <source>
        <dbReference type="PROSITE" id="PS01124"/>
    </source>
</evidence>
<dbReference type="CDD" id="cd17536">
    <property type="entry name" value="REC_YesN-like"/>
    <property type="match status" value="1"/>
</dbReference>
<keyword evidence="4" id="KW-0804">Transcription</keyword>
<keyword evidence="10" id="KW-1185">Reference proteome</keyword>
<dbReference type="SUPFAM" id="SSF52172">
    <property type="entry name" value="CheY-like"/>
    <property type="match status" value="1"/>
</dbReference>
<dbReference type="RefSeq" id="WP_158353294.1">
    <property type="nucleotide sequence ID" value="NZ_JAHQCX010000016.1"/>
</dbReference>
<keyword evidence="2" id="KW-0805">Transcription regulation</keyword>
<dbReference type="Gene3D" id="3.40.50.2300">
    <property type="match status" value="1"/>
</dbReference>
<evidence type="ECO:0000256" key="1">
    <source>
        <dbReference type="ARBA" id="ARBA00018672"/>
    </source>
</evidence>
<evidence type="ECO:0000256" key="6">
    <source>
        <dbReference type="PROSITE-ProRule" id="PRU00169"/>
    </source>
</evidence>
<evidence type="ECO:0000313" key="9">
    <source>
        <dbReference type="EMBL" id="MBU9728143.1"/>
    </source>
</evidence>
<feature type="modified residue" description="4-aspartylphosphate" evidence="6">
    <location>
        <position position="55"/>
    </location>
</feature>
<dbReference type="Proteomes" id="UP001314681">
    <property type="component" value="Unassembled WGS sequence"/>
</dbReference>
<dbReference type="InterPro" id="IPR009057">
    <property type="entry name" value="Homeodomain-like_sf"/>
</dbReference>
<dbReference type="EMBL" id="JAHQCX010000016">
    <property type="protein sequence ID" value="MBU9728143.1"/>
    <property type="molecule type" value="Genomic_DNA"/>
</dbReference>
<evidence type="ECO:0000313" key="10">
    <source>
        <dbReference type="Proteomes" id="UP001314681"/>
    </source>
</evidence>
<dbReference type="PROSITE" id="PS01124">
    <property type="entry name" value="HTH_ARAC_FAMILY_2"/>
    <property type="match status" value="1"/>
</dbReference>
<reference evidence="9 10" key="1">
    <citation type="submission" date="2021-06" db="EMBL/GenBank/DDBJ databases">
        <title>Description of novel taxa of the family Lachnospiraceae.</title>
        <authorList>
            <person name="Chaplin A.V."/>
            <person name="Sokolova S.R."/>
            <person name="Pikina A.P."/>
            <person name="Korzhanova M."/>
            <person name="Belova V."/>
            <person name="Korostin D."/>
            <person name="Efimov B.A."/>
        </authorList>
    </citation>
    <scope>NUCLEOTIDE SEQUENCE [LARGE SCALE GENOMIC DNA]</scope>
    <source>
        <strain evidence="9 10">ASD4241</strain>
    </source>
</reference>
<evidence type="ECO:0000256" key="5">
    <source>
        <dbReference type="ARBA" id="ARBA00024867"/>
    </source>
</evidence>
<keyword evidence="6" id="KW-0597">Phosphoprotein</keyword>
<dbReference type="Pfam" id="PF12833">
    <property type="entry name" value="HTH_18"/>
    <property type="match status" value="1"/>
</dbReference>
<evidence type="ECO:0000256" key="3">
    <source>
        <dbReference type="ARBA" id="ARBA00023125"/>
    </source>
</evidence>
<dbReference type="PANTHER" id="PTHR43280">
    <property type="entry name" value="ARAC-FAMILY TRANSCRIPTIONAL REGULATOR"/>
    <property type="match status" value="1"/>
</dbReference>
<dbReference type="PROSITE" id="PS00041">
    <property type="entry name" value="HTH_ARAC_FAMILY_1"/>
    <property type="match status" value="1"/>
</dbReference>
<keyword evidence="3" id="KW-0238">DNA-binding</keyword>
<name>A0ABS6KCC5_9FIRM</name>
<protein>
    <recommendedName>
        <fullName evidence="1">Stage 0 sporulation protein A homolog</fullName>
    </recommendedName>
</protein>
<dbReference type="PANTHER" id="PTHR43280:SF2">
    <property type="entry name" value="HTH-TYPE TRANSCRIPTIONAL REGULATOR EXSA"/>
    <property type="match status" value="1"/>
</dbReference>
<dbReference type="InterPro" id="IPR018062">
    <property type="entry name" value="HTH_AraC-typ_CS"/>
</dbReference>
<dbReference type="SMART" id="SM00342">
    <property type="entry name" value="HTH_ARAC"/>
    <property type="match status" value="1"/>
</dbReference>
<dbReference type="InterPro" id="IPR011006">
    <property type="entry name" value="CheY-like_superfamily"/>
</dbReference>
<comment type="caution">
    <text evidence="9">The sequence shown here is derived from an EMBL/GenBank/DDBJ whole genome shotgun (WGS) entry which is preliminary data.</text>
</comment>
<evidence type="ECO:0000256" key="2">
    <source>
        <dbReference type="ARBA" id="ARBA00023015"/>
    </source>
</evidence>
<dbReference type="SUPFAM" id="SSF46689">
    <property type="entry name" value="Homeodomain-like"/>
    <property type="match status" value="2"/>
</dbReference>
<dbReference type="Pfam" id="PF00072">
    <property type="entry name" value="Response_reg"/>
    <property type="match status" value="1"/>
</dbReference>
<organism evidence="9 10">
    <name type="scientific">Diplocloster modestus</name>
    <dbReference type="NCBI Taxonomy" id="2850322"/>
    <lineage>
        <taxon>Bacteria</taxon>
        <taxon>Bacillati</taxon>
        <taxon>Bacillota</taxon>
        <taxon>Clostridia</taxon>
        <taxon>Lachnospirales</taxon>
        <taxon>Lachnospiraceae</taxon>
        <taxon>Diplocloster</taxon>
    </lineage>
</organism>
<evidence type="ECO:0000256" key="4">
    <source>
        <dbReference type="ARBA" id="ARBA00023163"/>
    </source>
</evidence>
<feature type="domain" description="Response regulatory" evidence="8">
    <location>
        <begin position="3"/>
        <end position="120"/>
    </location>
</feature>
<evidence type="ECO:0000259" key="8">
    <source>
        <dbReference type="PROSITE" id="PS50110"/>
    </source>
</evidence>
<sequence>MYRVLVVDDEPSALEYICTIIQKKCPGFQNVETAANGLEGLEKMEEGRPDLVIADMKMPVMSGLEMVQQAKKRYPDMLFIIVSGYQDFEYLKGAMKEGVCDYVLKPVAPKELQNAMDQMRIKIEKNDYDKKLKLIRRMQKGEQPDENEIRRYFDEDIYYSGVVRKNGLPKRFAMTEGWENFSYEGNGIFLYGRDEMEMLCFMNSNDYDIASFEKRLLHMIGEKAAGEYVTAILSREPCSPREFPKKMKQLYRALYSRLIIGYDQKLVLEQIQWEKEPDGNTCVEERLQNIFHWAKEKDLIHLKEEINQSLIEWERQKKTQIWVEQMVHRMIYGLKKFWHLEEREESLEFILEDIFFYAASMDDIRDGVEAILSQKLSSQDSTGYKVDTAEFFERIKKYVQGHLTEPLTLQSVCEEFGISQTSLSKIFRKYSGDSFINYLTAARIQKAKDLMGRPQRLYIKDIAVLTGFKDPFYFSRIFRSITGVSPTDYMERRESKGYEA</sequence>
<gene>
    <name evidence="9" type="ORF">KTH90_19220</name>
</gene>
<dbReference type="Gene3D" id="1.10.10.60">
    <property type="entry name" value="Homeodomain-like"/>
    <property type="match status" value="2"/>
</dbReference>
<dbReference type="PROSITE" id="PS50110">
    <property type="entry name" value="RESPONSE_REGULATORY"/>
    <property type="match status" value="1"/>
</dbReference>
<dbReference type="InterPro" id="IPR018060">
    <property type="entry name" value="HTH_AraC"/>
</dbReference>
<proteinExistence type="predicted"/>
<dbReference type="SMART" id="SM00448">
    <property type="entry name" value="REC"/>
    <property type="match status" value="1"/>
</dbReference>
<dbReference type="InterPro" id="IPR001789">
    <property type="entry name" value="Sig_transdc_resp-reg_receiver"/>
</dbReference>